<dbReference type="Proteomes" id="UP001060215">
    <property type="component" value="Chromosome 4"/>
</dbReference>
<proteinExistence type="predicted"/>
<dbReference type="EMBL" id="CM045761">
    <property type="protein sequence ID" value="KAI8016525.1"/>
    <property type="molecule type" value="Genomic_DNA"/>
</dbReference>
<comment type="caution">
    <text evidence="1">The sequence shown here is derived from an EMBL/GenBank/DDBJ whole genome shotgun (WGS) entry which is preliminary data.</text>
</comment>
<evidence type="ECO:0000313" key="1">
    <source>
        <dbReference type="EMBL" id="KAI8016525.1"/>
    </source>
</evidence>
<gene>
    <name evidence="1" type="ORF">LOK49_LG05G02010</name>
</gene>
<accession>A0ACC0HT48</accession>
<organism evidence="1 2">
    <name type="scientific">Camellia lanceoleosa</name>
    <dbReference type="NCBI Taxonomy" id="1840588"/>
    <lineage>
        <taxon>Eukaryota</taxon>
        <taxon>Viridiplantae</taxon>
        <taxon>Streptophyta</taxon>
        <taxon>Embryophyta</taxon>
        <taxon>Tracheophyta</taxon>
        <taxon>Spermatophyta</taxon>
        <taxon>Magnoliopsida</taxon>
        <taxon>eudicotyledons</taxon>
        <taxon>Gunneridae</taxon>
        <taxon>Pentapetalae</taxon>
        <taxon>asterids</taxon>
        <taxon>Ericales</taxon>
        <taxon>Theaceae</taxon>
        <taxon>Camellia</taxon>
    </lineage>
</organism>
<evidence type="ECO:0000313" key="2">
    <source>
        <dbReference type="Proteomes" id="UP001060215"/>
    </source>
</evidence>
<name>A0ACC0HT48_9ERIC</name>
<protein>
    <submittedName>
        <fullName evidence="1">Uncharacterized protein</fullName>
    </submittedName>
</protein>
<sequence length="106" mass="11775">MNTNQPVCTRGQDPMYMYISPIDHNHHHQRQSSRSSSPASSNGGRTLRSKSITLKIDNEGQGPSRSWSQRWPPSTPCPAPSPQSSKPRSTETCEPSIKEATNKRSN</sequence>
<keyword evidence="2" id="KW-1185">Reference proteome</keyword>
<reference evidence="1 2" key="1">
    <citation type="journal article" date="2022" name="Plant J.">
        <title>Chromosome-level genome of Camellia lanceoleosa provides a valuable resource for understanding genome evolution and self-incompatibility.</title>
        <authorList>
            <person name="Gong W."/>
            <person name="Xiao S."/>
            <person name="Wang L."/>
            <person name="Liao Z."/>
            <person name="Chang Y."/>
            <person name="Mo W."/>
            <person name="Hu G."/>
            <person name="Li W."/>
            <person name="Zhao G."/>
            <person name="Zhu H."/>
            <person name="Hu X."/>
            <person name="Ji K."/>
            <person name="Xiang X."/>
            <person name="Song Q."/>
            <person name="Yuan D."/>
            <person name="Jin S."/>
            <person name="Zhang L."/>
        </authorList>
    </citation>
    <scope>NUCLEOTIDE SEQUENCE [LARGE SCALE GENOMIC DNA]</scope>
    <source>
        <strain evidence="1">SQ_2022a</strain>
    </source>
</reference>